<protein>
    <submittedName>
        <fullName evidence="2">Uncharacterized protein</fullName>
    </submittedName>
</protein>
<organism evidence="2 3">
    <name type="scientific">Plectosphaerella cucumerina</name>
    <dbReference type="NCBI Taxonomy" id="40658"/>
    <lineage>
        <taxon>Eukaryota</taxon>
        <taxon>Fungi</taxon>
        <taxon>Dikarya</taxon>
        <taxon>Ascomycota</taxon>
        <taxon>Pezizomycotina</taxon>
        <taxon>Sordariomycetes</taxon>
        <taxon>Hypocreomycetidae</taxon>
        <taxon>Glomerellales</taxon>
        <taxon>Plectosphaerellaceae</taxon>
        <taxon>Plectosphaerella</taxon>
    </lineage>
</organism>
<proteinExistence type="predicted"/>
<dbReference type="Proteomes" id="UP000813385">
    <property type="component" value="Unassembled WGS sequence"/>
</dbReference>
<comment type="caution">
    <text evidence="2">The sequence shown here is derived from an EMBL/GenBank/DDBJ whole genome shotgun (WGS) entry which is preliminary data.</text>
</comment>
<dbReference type="AlphaFoldDB" id="A0A8K0TGM9"/>
<sequence>MDISSSRYSPRSSADKDEPPSAEYTSPYPLPQRRLLGQLSKDDVGSLPPEPKSPASITLICKSCRTKRPPTLLIGTKYDGRILNECTECRDLKRRLRPYCDSVLSMFELPWPEAEGQKKPCLEISALIQCASAMVGGRVTTAEKGIDNLTVECTLIKRGLPGSVFDTKSSVWGYTPAWVNAFELLDRPRTDALLQRFKTECKSIMTTEIQASDYEEWWRLRDHRVAALSMAGSLSFEEKDRDYLQYLLLNMLWFLHEGSIMDARDTLRQAIGVVESLEHSGSFQVPDPIKAWLNSNDIVQALHNDNRTPSSDGLDTFNQPWTARPGTHSDSTWRGVCMETINWCERLLRCLPELVLRPQYTTTTAIFALSAVFQLLPPFFPTDGRCQLLFDTAMKLANNLRALSILEEIYPEQYSDPRADALDHLV</sequence>
<reference evidence="2" key="1">
    <citation type="journal article" date="2021" name="Nat. Commun.">
        <title>Genetic determinants of endophytism in the Arabidopsis root mycobiome.</title>
        <authorList>
            <person name="Mesny F."/>
            <person name="Miyauchi S."/>
            <person name="Thiergart T."/>
            <person name="Pickel B."/>
            <person name="Atanasova L."/>
            <person name="Karlsson M."/>
            <person name="Huettel B."/>
            <person name="Barry K.W."/>
            <person name="Haridas S."/>
            <person name="Chen C."/>
            <person name="Bauer D."/>
            <person name="Andreopoulos W."/>
            <person name="Pangilinan J."/>
            <person name="LaButti K."/>
            <person name="Riley R."/>
            <person name="Lipzen A."/>
            <person name="Clum A."/>
            <person name="Drula E."/>
            <person name="Henrissat B."/>
            <person name="Kohler A."/>
            <person name="Grigoriev I.V."/>
            <person name="Martin F.M."/>
            <person name="Hacquard S."/>
        </authorList>
    </citation>
    <scope>NUCLEOTIDE SEQUENCE</scope>
    <source>
        <strain evidence="2">MPI-CAGE-AT-0016</strain>
    </source>
</reference>
<feature type="region of interest" description="Disordered" evidence="1">
    <location>
        <begin position="1"/>
        <end position="53"/>
    </location>
</feature>
<evidence type="ECO:0000313" key="2">
    <source>
        <dbReference type="EMBL" id="KAH7363648.1"/>
    </source>
</evidence>
<gene>
    <name evidence="2" type="ORF">B0T11DRAFT_298881</name>
</gene>
<dbReference type="EMBL" id="JAGPXD010000003">
    <property type="protein sequence ID" value="KAH7363648.1"/>
    <property type="molecule type" value="Genomic_DNA"/>
</dbReference>
<keyword evidence="3" id="KW-1185">Reference proteome</keyword>
<feature type="compositionally biased region" description="Low complexity" evidence="1">
    <location>
        <begin position="1"/>
        <end position="12"/>
    </location>
</feature>
<evidence type="ECO:0000256" key="1">
    <source>
        <dbReference type="SAM" id="MobiDB-lite"/>
    </source>
</evidence>
<name>A0A8K0TGM9_9PEZI</name>
<accession>A0A8K0TGM9</accession>
<evidence type="ECO:0000313" key="3">
    <source>
        <dbReference type="Proteomes" id="UP000813385"/>
    </source>
</evidence>